<keyword evidence="5" id="KW-1185">Reference proteome</keyword>
<comment type="caution">
    <text evidence="4">The sequence shown here is derived from an EMBL/GenBank/DDBJ whole genome shotgun (WGS) entry which is preliminary data.</text>
</comment>
<dbReference type="PROSITE" id="PS00197">
    <property type="entry name" value="2FE2S_FER_1"/>
    <property type="match status" value="1"/>
</dbReference>
<dbReference type="SUPFAM" id="SSF52343">
    <property type="entry name" value="Ferredoxin reductase-like, C-terminal NADP-linked domain"/>
    <property type="match status" value="1"/>
</dbReference>
<name>A0A5M6IRS7_9PROT</name>
<dbReference type="InterPro" id="IPR001433">
    <property type="entry name" value="OxRdtase_FAD/NAD-bd"/>
</dbReference>
<dbReference type="InterPro" id="IPR050415">
    <property type="entry name" value="MRET"/>
</dbReference>
<dbReference type="RefSeq" id="WP_150042655.1">
    <property type="nucleotide sequence ID" value="NZ_OW485601.1"/>
</dbReference>
<dbReference type="GO" id="GO:0016491">
    <property type="term" value="F:oxidoreductase activity"/>
    <property type="evidence" value="ECO:0007669"/>
    <property type="project" value="InterPro"/>
</dbReference>
<evidence type="ECO:0000259" key="3">
    <source>
        <dbReference type="PROSITE" id="PS51384"/>
    </source>
</evidence>
<dbReference type="Gene3D" id="2.40.30.10">
    <property type="entry name" value="Translation factors"/>
    <property type="match status" value="1"/>
</dbReference>
<feature type="domain" description="FAD-binding FR-type" evidence="3">
    <location>
        <begin position="105"/>
        <end position="210"/>
    </location>
</feature>
<dbReference type="InterPro" id="IPR001041">
    <property type="entry name" value="2Fe-2S_ferredoxin-type"/>
</dbReference>
<comment type="cofactor">
    <cofactor evidence="1">
        <name>[2Fe-2S] cluster</name>
        <dbReference type="ChEBI" id="CHEBI:190135"/>
    </cofactor>
</comment>
<dbReference type="Gene3D" id="3.40.50.80">
    <property type="entry name" value="Nucleotide-binding domain of ferredoxin-NADP reductase (FNR) module"/>
    <property type="match status" value="1"/>
</dbReference>
<sequence length="346" mass="36877">MTQHQVDLLTRDGQSVRFDCAEDETLLDGAARASIFLPSVCRNGSCGACRVTRTGGEAVLDSCSDEALPTAARARGEVLLCRTRPLGDLALAAPFDHAAIQFEPVPVRNATVLACEDVGGATRRLLLGLEDDPAFGRAATFAPGQFMELGVPGTSLVRAYSLANTTNWDGHLEFLIRLQPGGRFSSWLRDAARPGERLLVRGPLGAFTLREGSLLPRFMVAGGTGLAPMLSMLRYLAECGDMTPTHLFFGVNRFEDLFGQDLLAELNQSLPALTVTPCVWQADPCWNGFVGTPVDALRGVLAHVPGGAEIYLCGPPGLVRAAEDAATQAGVPAEHIFSERFTPAVT</sequence>
<dbReference type="InterPro" id="IPR039261">
    <property type="entry name" value="FNR_nucleotide-bd"/>
</dbReference>
<accession>A0A5M6IRS7</accession>
<dbReference type="InterPro" id="IPR001709">
    <property type="entry name" value="Flavoprot_Pyr_Nucl_cyt_Rdtase"/>
</dbReference>
<evidence type="ECO:0000256" key="1">
    <source>
        <dbReference type="ARBA" id="ARBA00034078"/>
    </source>
</evidence>
<dbReference type="Pfam" id="PF00175">
    <property type="entry name" value="NAD_binding_1"/>
    <property type="match status" value="1"/>
</dbReference>
<protein>
    <submittedName>
        <fullName evidence="4">2Fe-2S iron-sulfur cluster binding domain-containing protein</fullName>
    </submittedName>
</protein>
<dbReference type="SUPFAM" id="SSF54292">
    <property type="entry name" value="2Fe-2S ferredoxin-like"/>
    <property type="match status" value="1"/>
</dbReference>
<evidence type="ECO:0000259" key="2">
    <source>
        <dbReference type="PROSITE" id="PS51085"/>
    </source>
</evidence>
<organism evidence="4 5">
    <name type="scientific">Rhodovastum atsumiense</name>
    <dbReference type="NCBI Taxonomy" id="504468"/>
    <lineage>
        <taxon>Bacteria</taxon>
        <taxon>Pseudomonadati</taxon>
        <taxon>Pseudomonadota</taxon>
        <taxon>Alphaproteobacteria</taxon>
        <taxon>Acetobacterales</taxon>
        <taxon>Acetobacteraceae</taxon>
        <taxon>Rhodovastum</taxon>
    </lineage>
</organism>
<dbReference type="InterPro" id="IPR008333">
    <property type="entry name" value="Cbr1-like_FAD-bd_dom"/>
</dbReference>
<evidence type="ECO:0000313" key="5">
    <source>
        <dbReference type="Proteomes" id="UP000325255"/>
    </source>
</evidence>
<dbReference type="Gene3D" id="3.10.20.30">
    <property type="match status" value="1"/>
</dbReference>
<dbReference type="Pfam" id="PF00970">
    <property type="entry name" value="FAD_binding_6"/>
    <property type="match status" value="1"/>
</dbReference>
<dbReference type="InterPro" id="IPR036010">
    <property type="entry name" value="2Fe-2S_ferredoxin-like_sf"/>
</dbReference>
<dbReference type="PANTHER" id="PTHR47354">
    <property type="entry name" value="NADH OXIDOREDUCTASE HCR"/>
    <property type="match status" value="1"/>
</dbReference>
<dbReference type="OrthoDB" id="9806195at2"/>
<dbReference type="GO" id="GO:0051537">
    <property type="term" value="F:2 iron, 2 sulfur cluster binding"/>
    <property type="evidence" value="ECO:0007669"/>
    <property type="project" value="InterPro"/>
</dbReference>
<feature type="domain" description="2Fe-2S ferredoxin-type" evidence="2">
    <location>
        <begin position="4"/>
        <end position="97"/>
    </location>
</feature>
<dbReference type="SUPFAM" id="SSF63380">
    <property type="entry name" value="Riboflavin synthase domain-like"/>
    <property type="match status" value="1"/>
</dbReference>
<dbReference type="InterPro" id="IPR017938">
    <property type="entry name" value="Riboflavin_synthase-like_b-brl"/>
</dbReference>
<dbReference type="EMBL" id="VWPK01000035">
    <property type="protein sequence ID" value="KAA5610278.1"/>
    <property type="molecule type" value="Genomic_DNA"/>
</dbReference>
<dbReference type="InterPro" id="IPR006058">
    <property type="entry name" value="2Fe2S_fd_BS"/>
</dbReference>
<dbReference type="AlphaFoldDB" id="A0A5M6IRS7"/>
<proteinExistence type="predicted"/>
<gene>
    <name evidence="4" type="ORF">F1189_20060</name>
</gene>
<dbReference type="PRINTS" id="PR00371">
    <property type="entry name" value="FPNCR"/>
</dbReference>
<dbReference type="Pfam" id="PF00111">
    <property type="entry name" value="Fer2"/>
    <property type="match status" value="1"/>
</dbReference>
<dbReference type="CDD" id="cd00207">
    <property type="entry name" value="fer2"/>
    <property type="match status" value="1"/>
</dbReference>
<dbReference type="PROSITE" id="PS51085">
    <property type="entry name" value="2FE2S_FER_2"/>
    <property type="match status" value="1"/>
</dbReference>
<dbReference type="InterPro" id="IPR012675">
    <property type="entry name" value="Beta-grasp_dom_sf"/>
</dbReference>
<reference evidence="4 5" key="1">
    <citation type="submission" date="2019-09" db="EMBL/GenBank/DDBJ databases">
        <title>Genome sequence of Rhodovastum atsumiense, a diverse member of the Acetobacteraceae family of non-sulfur purple photosynthetic bacteria.</title>
        <authorList>
            <person name="Meyer T."/>
            <person name="Kyndt J."/>
        </authorList>
    </citation>
    <scope>NUCLEOTIDE SEQUENCE [LARGE SCALE GENOMIC DNA]</scope>
    <source>
        <strain evidence="4 5">DSM 21279</strain>
    </source>
</reference>
<dbReference type="PANTHER" id="PTHR47354:SF5">
    <property type="entry name" value="PROTEIN RFBI"/>
    <property type="match status" value="1"/>
</dbReference>
<dbReference type="Proteomes" id="UP000325255">
    <property type="component" value="Unassembled WGS sequence"/>
</dbReference>
<evidence type="ECO:0000313" key="4">
    <source>
        <dbReference type="EMBL" id="KAA5610278.1"/>
    </source>
</evidence>
<dbReference type="InterPro" id="IPR017927">
    <property type="entry name" value="FAD-bd_FR_type"/>
</dbReference>
<dbReference type="PROSITE" id="PS51384">
    <property type="entry name" value="FAD_FR"/>
    <property type="match status" value="1"/>
</dbReference>
<dbReference type="PRINTS" id="PR00410">
    <property type="entry name" value="PHEHYDRXLASE"/>
</dbReference>